<dbReference type="InParanoid" id="E2BUE4"/>
<organism evidence="2">
    <name type="scientific">Harpegnathos saltator</name>
    <name type="common">Jerdon's jumping ant</name>
    <dbReference type="NCBI Taxonomy" id="610380"/>
    <lineage>
        <taxon>Eukaryota</taxon>
        <taxon>Metazoa</taxon>
        <taxon>Ecdysozoa</taxon>
        <taxon>Arthropoda</taxon>
        <taxon>Hexapoda</taxon>
        <taxon>Insecta</taxon>
        <taxon>Pterygota</taxon>
        <taxon>Neoptera</taxon>
        <taxon>Endopterygota</taxon>
        <taxon>Hymenoptera</taxon>
        <taxon>Apocrita</taxon>
        <taxon>Aculeata</taxon>
        <taxon>Formicoidea</taxon>
        <taxon>Formicidae</taxon>
        <taxon>Ponerinae</taxon>
        <taxon>Ponerini</taxon>
        <taxon>Harpegnathos</taxon>
    </lineage>
</organism>
<proteinExistence type="predicted"/>
<name>E2BUE4_HARSA</name>
<gene>
    <name evidence="1" type="ORF">EAI_13860</name>
</gene>
<protein>
    <submittedName>
        <fullName evidence="1">Uncharacterized protein</fullName>
    </submittedName>
</protein>
<evidence type="ECO:0000313" key="1">
    <source>
        <dbReference type="EMBL" id="EFN80671.1"/>
    </source>
</evidence>
<dbReference type="Proteomes" id="UP000008237">
    <property type="component" value="Unassembled WGS sequence"/>
</dbReference>
<keyword evidence="2" id="KW-1185">Reference proteome</keyword>
<sequence length="163" mass="17897">MTRYMTRTVSSEGHASAHSLALLQTTLTLLPNRTSTRVPAVTPIQPCASVPTIVRLPAPYLGRIAVHGVLVGDVASPSSTHDSHFDDLSSTPPECSTHLRFVELPHYVRVAPTTNDRSSRGLHDVEPIDKPVSRHWWWPDKLFTASSPFSHVGQTTGELQMTL</sequence>
<evidence type="ECO:0000313" key="2">
    <source>
        <dbReference type="Proteomes" id="UP000008237"/>
    </source>
</evidence>
<accession>E2BUE4</accession>
<reference evidence="1 2" key="1">
    <citation type="journal article" date="2010" name="Science">
        <title>Genomic comparison of the ants Camponotus floridanus and Harpegnathos saltator.</title>
        <authorList>
            <person name="Bonasio R."/>
            <person name="Zhang G."/>
            <person name="Ye C."/>
            <person name="Mutti N.S."/>
            <person name="Fang X."/>
            <person name="Qin N."/>
            <person name="Donahue G."/>
            <person name="Yang P."/>
            <person name="Li Q."/>
            <person name="Li C."/>
            <person name="Zhang P."/>
            <person name="Huang Z."/>
            <person name="Berger S.L."/>
            <person name="Reinberg D."/>
            <person name="Wang J."/>
            <person name="Liebig J."/>
        </authorList>
    </citation>
    <scope>NUCLEOTIDE SEQUENCE [LARGE SCALE GENOMIC DNA]</scope>
    <source>
        <strain evidence="1 2">R22 G/1</strain>
    </source>
</reference>
<dbReference type="AlphaFoldDB" id="E2BUE4"/>
<dbReference type="EMBL" id="GL450640">
    <property type="protein sequence ID" value="EFN80671.1"/>
    <property type="molecule type" value="Genomic_DNA"/>
</dbReference>